<dbReference type="AlphaFoldDB" id="C6HII5"/>
<dbReference type="Proteomes" id="UP000002624">
    <property type="component" value="Unassembled WGS sequence"/>
</dbReference>
<dbReference type="OMA" id="DCKESLF"/>
<dbReference type="HOGENOM" id="CLU_1304556_0_0_1"/>
<gene>
    <name evidence="1" type="ORF">HCDG_05869</name>
</gene>
<protein>
    <submittedName>
        <fullName evidence="1">Uncharacterized protein</fullName>
    </submittedName>
</protein>
<organism evidence="1 2">
    <name type="scientific">Ajellomyces capsulatus (strain H143)</name>
    <name type="common">Darling's disease fungus</name>
    <name type="synonym">Histoplasma capsulatum</name>
    <dbReference type="NCBI Taxonomy" id="544712"/>
    <lineage>
        <taxon>Eukaryota</taxon>
        <taxon>Fungi</taxon>
        <taxon>Dikarya</taxon>
        <taxon>Ascomycota</taxon>
        <taxon>Pezizomycotina</taxon>
        <taxon>Eurotiomycetes</taxon>
        <taxon>Eurotiomycetidae</taxon>
        <taxon>Onygenales</taxon>
        <taxon>Ajellomycetaceae</taxon>
        <taxon>Histoplasma</taxon>
    </lineage>
</organism>
<evidence type="ECO:0000313" key="1">
    <source>
        <dbReference type="EMBL" id="EER39647.1"/>
    </source>
</evidence>
<proteinExistence type="predicted"/>
<accession>C6HII5</accession>
<dbReference type="VEuPathDB" id="FungiDB:HCDG_05869"/>
<dbReference type="EMBL" id="GG692428">
    <property type="protein sequence ID" value="EER39647.1"/>
    <property type="molecule type" value="Genomic_DNA"/>
</dbReference>
<evidence type="ECO:0000313" key="2">
    <source>
        <dbReference type="Proteomes" id="UP000002624"/>
    </source>
</evidence>
<name>C6HII5_AJECH</name>
<dbReference type="OrthoDB" id="4509088at2759"/>
<reference evidence="2" key="1">
    <citation type="submission" date="2009-05" db="EMBL/GenBank/DDBJ databases">
        <title>The genome sequence of Ajellomyces capsulatus strain H143.</title>
        <authorList>
            <person name="Champion M."/>
            <person name="Cuomo C.A."/>
            <person name="Ma L.-J."/>
            <person name="Henn M.R."/>
            <person name="Sil A."/>
            <person name="Goldman B."/>
            <person name="Young S.K."/>
            <person name="Kodira C.D."/>
            <person name="Zeng Q."/>
            <person name="Koehrsen M."/>
            <person name="Alvarado L."/>
            <person name="Berlin A.M."/>
            <person name="Borenstein D."/>
            <person name="Chen Z."/>
            <person name="Engels R."/>
            <person name="Freedman E."/>
            <person name="Gellesch M."/>
            <person name="Goldberg J."/>
            <person name="Griggs A."/>
            <person name="Gujja S."/>
            <person name="Heiman D.I."/>
            <person name="Hepburn T.A."/>
            <person name="Howarth C."/>
            <person name="Jen D."/>
            <person name="Larson L."/>
            <person name="Lewis B."/>
            <person name="Mehta T."/>
            <person name="Park D."/>
            <person name="Pearson M."/>
            <person name="Roberts A."/>
            <person name="Saif S."/>
            <person name="Shea T.D."/>
            <person name="Shenoy N."/>
            <person name="Sisk P."/>
            <person name="Stolte C."/>
            <person name="Sykes S."/>
            <person name="Walk T."/>
            <person name="White J."/>
            <person name="Yandava C."/>
            <person name="Klein B."/>
            <person name="McEwen J.G."/>
            <person name="Puccia R."/>
            <person name="Goldman G.H."/>
            <person name="Felipe M.S."/>
            <person name="Nino-Vega G."/>
            <person name="San-Blas G."/>
            <person name="Taylor J.W."/>
            <person name="Mendoza L."/>
            <person name="Galagan J.E."/>
            <person name="Nusbaum C."/>
            <person name="Birren B.W."/>
        </authorList>
    </citation>
    <scope>NUCLEOTIDE SEQUENCE [LARGE SCALE GENOMIC DNA]</scope>
    <source>
        <strain evidence="2">H143</strain>
    </source>
</reference>
<sequence length="211" mass="23816">MGNGVSSTVRLVQASHDPALKAKLHELGDIICGLGSVTIGNSLKAICNSPDCKESLFKAVAAEINHQDEVHQLMTRHTFFQQWEKKSLSEKQVAGLAALTKGWKLNDDNLEALRKSALIWAFQPWLFFDIRKTDRTVNLIVMFDAIVQEVEHWWCSKRKKTHNVAVDRAPLQKVISEVFSNILEGFGSPKERRKLKRQSASGSKWAQIVPR</sequence>